<reference evidence="13" key="1">
    <citation type="submission" date="2016-04" db="EMBL/GenBank/DDBJ databases">
        <authorList>
            <person name="Nguyen H.D."/>
            <person name="Samba Siva P."/>
            <person name="Cullis J."/>
            <person name="Levesque C.A."/>
            <person name="Hambleton S."/>
        </authorList>
    </citation>
    <scope>NUCLEOTIDE SEQUENCE</scope>
    <source>
        <strain evidence="13">DAOMC 236426</strain>
    </source>
</reference>
<keyword evidence="7" id="KW-0446">Lipid-binding</keyword>
<dbReference type="InterPro" id="IPR027536">
    <property type="entry name" value="MDM34"/>
</dbReference>
<dbReference type="CDD" id="cd21673">
    <property type="entry name" value="SMP_Mdm34"/>
    <property type="match status" value="1"/>
</dbReference>
<evidence type="ECO:0000256" key="2">
    <source>
        <dbReference type="ARBA" id="ARBA00022448"/>
    </source>
</evidence>
<feature type="compositionally biased region" description="Basic and acidic residues" evidence="11">
    <location>
        <begin position="647"/>
        <end position="657"/>
    </location>
</feature>
<feature type="compositionally biased region" description="Low complexity" evidence="11">
    <location>
        <begin position="226"/>
        <end position="237"/>
    </location>
</feature>
<evidence type="ECO:0000259" key="12">
    <source>
        <dbReference type="PROSITE" id="PS51847"/>
    </source>
</evidence>
<keyword evidence="2" id="KW-0813">Transport</keyword>
<feature type="compositionally biased region" description="Polar residues" evidence="11">
    <location>
        <begin position="1029"/>
        <end position="1040"/>
    </location>
</feature>
<feature type="domain" description="SMP-LTD" evidence="12">
    <location>
        <begin position="1"/>
        <end position="205"/>
    </location>
</feature>
<keyword evidence="3 10" id="KW-1134">Transmembrane beta strand</keyword>
<dbReference type="GO" id="GO:0008289">
    <property type="term" value="F:lipid binding"/>
    <property type="evidence" value="ECO:0007669"/>
    <property type="project" value="UniProtKB-KW"/>
</dbReference>
<evidence type="ECO:0000256" key="11">
    <source>
        <dbReference type="SAM" id="MobiDB-lite"/>
    </source>
</evidence>
<feature type="compositionally biased region" description="Low complexity" evidence="11">
    <location>
        <begin position="270"/>
        <end position="281"/>
    </location>
</feature>
<dbReference type="PANTHER" id="PTHR28185:SF1">
    <property type="entry name" value="MITOCHONDRIAL DISTRIBUTION AND MORPHOLOGY PROTEIN 34"/>
    <property type="match status" value="1"/>
</dbReference>
<evidence type="ECO:0000313" key="14">
    <source>
        <dbReference type="Proteomes" id="UP000077684"/>
    </source>
</evidence>
<keyword evidence="9 10" id="KW-0472">Membrane</keyword>
<feature type="compositionally biased region" description="Low complexity" evidence="11">
    <location>
        <begin position="350"/>
        <end position="367"/>
    </location>
</feature>
<evidence type="ECO:0000256" key="5">
    <source>
        <dbReference type="ARBA" id="ARBA00022787"/>
    </source>
</evidence>
<feature type="compositionally biased region" description="Acidic residues" evidence="11">
    <location>
        <begin position="1011"/>
        <end position="1021"/>
    </location>
</feature>
<feature type="compositionally biased region" description="Acidic residues" evidence="11">
    <location>
        <begin position="532"/>
        <end position="549"/>
    </location>
</feature>
<evidence type="ECO:0000256" key="10">
    <source>
        <dbReference type="HAMAP-Rule" id="MF_03105"/>
    </source>
</evidence>
<evidence type="ECO:0000313" key="13">
    <source>
        <dbReference type="EMBL" id="KAE8248373.1"/>
    </source>
</evidence>
<keyword evidence="6" id="KW-0445">Lipid transport</keyword>
<evidence type="ECO:0000256" key="3">
    <source>
        <dbReference type="ARBA" id="ARBA00022452"/>
    </source>
</evidence>
<evidence type="ECO:0000256" key="1">
    <source>
        <dbReference type="ARBA" id="ARBA00004370"/>
    </source>
</evidence>
<sequence>MSFRFDWPEFGPDFHAHAAGMLNSALNKGPRPKVIADDIKVKELSMGTVPPELDILEIGDLTTDRFRGIFRLTYMGDAHLILSTKVQANPLSRPPAKPELSIFRSNTTSSAASASRGILFAASPLIVPMHLRLSHVRLRAIVVLVVSKSKGVTMVFKNDPLESVDVSSTFDGVAVIQKYLQQEIEGQLREMFREDLPGIIHRLSQSWLAKTRDAAAAAAAAGALSSTTSSTAAPSMAGVHSRAPTAASAMGAPPKQPFSVPQPHQPTPLAARARSAHTGAAPTPEIPTQSSRSRMRKRSSHGTTNASTTASRTAVGVLSSSPSTLPPQSPLRQNGFSSSTGAGARPGLNSARSATAAAAAVAASQRRPALDRSKSTSASASASARSRSFVLPDADGQSSQTLRDIEEYDPTYGLRPDEVDLDRSLFKSGFSGLGTLLQNGHDGLGGLHALADENEDDDLSETESEVDDDRDGDGDGDWTAEVDRLSSQPPPHDIYGSLDEDDFDMQSRFPAQSSGRADAYSPHPSPPSPPDIDAEEEQVEDDDVDDDIDPFVSSAFGSEAASGYFGLDFGSRSRTIFDKKSRPSSAAATPPPPPAAVGLGGMEPPGRTYANQRAAAQVKASPLPPRNSLPSHSASHGHGQQRPTSYSRREDQQDHRGFPTPGTARHHDGFASPSPSPSGMSDRLSSPSRMSVARSLSGVGMGIGAGAGLGVAVGLGSGAGGNHHHVGSGGGGRSTPGQGTMHHRLAGAAAASVRPPSVAESVRSRGHMPRSVSASASASSAAAAAAAAAAKPRIYHVASRVQVPVLDDDDEARQLGFAGGPHRSGVSDGVASSSFDAPSSTRSSRTRAGQQQYLGGSRGTGTGTVRAPKSTRTGGAGTTGARTIRAPPSLGSSRDLGMPRWGEDMMTTEEEEEDDRQATLRVPPRPGAGHSRGALPSFDQQQQQQFAWAGHGHGHGHGHEQTAWGRPDGVDEFGKGQRAGRAAYWNGEVADEYEDDDDDDDLDLGRVSDLGQDDELDEVDELGGAYRSTGRTVHQRNTAHTLEHEGSTLSPSDGTGSSVLSGSGTRTNDGTGTGTGTSSSEQANSLTTLEPTPMDPRSSEFKRQLYREQYRVQTDDGF</sequence>
<comment type="subcellular location">
    <subcellularLocation>
        <location evidence="1">Membrane</location>
    </subcellularLocation>
    <subcellularLocation>
        <location evidence="10">Mitochondrion outer membrane</location>
        <topology evidence="10">Multi-pass membrane protein</topology>
    </subcellularLocation>
    <text evidence="10">The ERMES/MDM complex localizes to a few discrete foci (around 10 per single cell), that represent mitochondria-endoplasmic reticulum junctions. These foci are often found next to mtDNA nucleoids.</text>
</comment>
<feature type="compositionally biased region" description="Polar residues" evidence="11">
    <location>
        <begin position="1081"/>
        <end position="1090"/>
    </location>
</feature>
<feature type="compositionally biased region" description="Polar residues" evidence="11">
    <location>
        <begin position="332"/>
        <end position="341"/>
    </location>
</feature>
<dbReference type="InterPro" id="IPR031468">
    <property type="entry name" value="SMP_LBD"/>
</dbReference>
<feature type="compositionally biased region" description="Acidic residues" evidence="11">
    <location>
        <begin position="452"/>
        <end position="480"/>
    </location>
</feature>
<protein>
    <recommendedName>
        <fullName evidence="10">Mitochondrial distribution and morphology protein 34</fullName>
    </recommendedName>
</protein>
<dbReference type="InterPro" id="IPR058825">
    <property type="entry name" value="MDM34_N"/>
</dbReference>
<feature type="region of interest" description="Disordered" evidence="11">
    <location>
        <begin position="437"/>
        <end position="557"/>
    </location>
</feature>
<keyword evidence="5 10" id="KW-1000">Mitochondrion outer membrane</keyword>
<keyword evidence="14" id="KW-1185">Reference proteome</keyword>
<dbReference type="GO" id="GO:1990456">
    <property type="term" value="P:mitochondrion-endoplasmic reticulum membrane tethering"/>
    <property type="evidence" value="ECO:0007669"/>
    <property type="project" value="TreeGrafter"/>
</dbReference>
<dbReference type="Proteomes" id="UP000077684">
    <property type="component" value="Unassembled WGS sequence"/>
</dbReference>
<proteinExistence type="inferred from homology"/>
<feature type="compositionally biased region" description="Low complexity" evidence="11">
    <location>
        <begin position="1052"/>
        <end position="1080"/>
    </location>
</feature>
<comment type="similarity">
    <text evidence="10">Belongs to the MDM34 family.</text>
</comment>
<reference evidence="13" key="2">
    <citation type="journal article" date="2019" name="IMA Fungus">
        <title>Genome sequencing and comparison of five Tilletia species to identify candidate genes for the detection of regulated species infecting wheat.</title>
        <authorList>
            <person name="Nguyen H.D.T."/>
            <person name="Sultana T."/>
            <person name="Kesanakurti P."/>
            <person name="Hambleton S."/>
        </authorList>
    </citation>
    <scope>NUCLEOTIDE SEQUENCE</scope>
    <source>
        <strain evidence="13">DAOMC 236426</strain>
    </source>
</reference>
<accession>A0A8X7MV80</accession>
<feature type="compositionally biased region" description="Low complexity" evidence="11">
    <location>
        <begin position="375"/>
        <end position="388"/>
    </location>
</feature>
<dbReference type="Pfam" id="PF26545">
    <property type="entry name" value="Mdm34_N"/>
    <property type="match status" value="1"/>
</dbReference>
<feature type="compositionally biased region" description="Acidic residues" evidence="11">
    <location>
        <begin position="989"/>
        <end position="1002"/>
    </location>
</feature>
<evidence type="ECO:0000256" key="6">
    <source>
        <dbReference type="ARBA" id="ARBA00023055"/>
    </source>
</evidence>
<keyword evidence="4 10" id="KW-0812">Transmembrane</keyword>
<organism evidence="13 14">
    <name type="scientific">Tilletia controversa</name>
    <name type="common">dwarf bunt fungus</name>
    <dbReference type="NCBI Taxonomy" id="13291"/>
    <lineage>
        <taxon>Eukaryota</taxon>
        <taxon>Fungi</taxon>
        <taxon>Dikarya</taxon>
        <taxon>Basidiomycota</taxon>
        <taxon>Ustilaginomycotina</taxon>
        <taxon>Exobasidiomycetes</taxon>
        <taxon>Tilletiales</taxon>
        <taxon>Tilletiaceae</taxon>
        <taxon>Tilletia</taxon>
    </lineage>
</organism>
<dbReference type="GO" id="GO:0007005">
    <property type="term" value="P:mitochondrion organization"/>
    <property type="evidence" value="ECO:0007669"/>
    <property type="project" value="InterPro"/>
</dbReference>
<dbReference type="GO" id="GO:0015914">
    <property type="term" value="P:phospholipid transport"/>
    <property type="evidence" value="ECO:0007669"/>
    <property type="project" value="TreeGrafter"/>
</dbReference>
<dbReference type="PROSITE" id="PS51847">
    <property type="entry name" value="SMP"/>
    <property type="match status" value="1"/>
</dbReference>
<feature type="region of interest" description="Disordered" evidence="11">
    <location>
        <begin position="576"/>
        <end position="692"/>
    </location>
</feature>
<comment type="caution">
    <text evidence="13">The sequence shown here is derived from an EMBL/GenBank/DDBJ whole genome shotgun (WGS) entry which is preliminary data.</text>
</comment>
<comment type="domain">
    <text evidence="10">Lacks alpha-helical transmembrane segments, suggesting that it resides in the membrane via beta-sheet conformations similar to those predicted for other outer membrane proteins and porin.</text>
</comment>
<keyword evidence="8 10" id="KW-0496">Mitochondrion</keyword>
<feature type="compositionally biased region" description="Low complexity" evidence="11">
    <location>
        <begin position="303"/>
        <end position="323"/>
    </location>
</feature>
<evidence type="ECO:0000256" key="9">
    <source>
        <dbReference type="ARBA" id="ARBA00023136"/>
    </source>
</evidence>
<dbReference type="PANTHER" id="PTHR28185">
    <property type="entry name" value="MITOCHONDRIAL DISTRIBUTION AND MORPHOLOGY PROTEIN 34"/>
    <property type="match status" value="1"/>
</dbReference>
<feature type="region of interest" description="Disordered" evidence="11">
    <location>
        <begin position="812"/>
        <end position="1118"/>
    </location>
</feature>
<dbReference type="GO" id="GO:0032865">
    <property type="term" value="C:ERMES complex"/>
    <property type="evidence" value="ECO:0007669"/>
    <property type="project" value="UniProtKB-UniRule"/>
</dbReference>
<comment type="subunit">
    <text evidence="10">Component of the ER-mitochondria encounter structure (ERMES) or MDM complex, composed of MMM1, MDM10, MDM12 and MDM34.</text>
</comment>
<evidence type="ECO:0000256" key="4">
    <source>
        <dbReference type="ARBA" id="ARBA00022692"/>
    </source>
</evidence>
<comment type="function">
    <text evidence="10">Component of the ERMES/MDM complex, which serves as a molecular tether to connect the endoplasmic reticulum (ER) and mitochondria. Components of this complex are involved in the control of mitochondrial shape and protein biogenesis, and function in nonvesicular lipid trafficking between the ER and mitochondria. MDM34 is required for the interaction of the ER-resident membrane protein MMM1 and the outer mitochondrial membrane-resident beta-barrel protein MDM10.</text>
</comment>
<feature type="compositionally biased region" description="Basic and acidic residues" evidence="11">
    <location>
        <begin position="1097"/>
        <end position="1118"/>
    </location>
</feature>
<feature type="region of interest" description="Disordered" evidence="11">
    <location>
        <begin position="226"/>
        <end position="417"/>
    </location>
</feature>
<name>A0A8X7MV80_9BASI</name>
<dbReference type="AlphaFoldDB" id="A0A8X7MV80"/>
<dbReference type="HAMAP" id="MF_03105">
    <property type="entry name" value="Mdm34"/>
    <property type="match status" value="1"/>
</dbReference>
<evidence type="ECO:0000256" key="8">
    <source>
        <dbReference type="ARBA" id="ARBA00023128"/>
    </source>
</evidence>
<evidence type="ECO:0000256" key="7">
    <source>
        <dbReference type="ARBA" id="ARBA00023121"/>
    </source>
</evidence>
<feature type="compositionally biased region" description="Acidic residues" evidence="11">
    <location>
        <begin position="906"/>
        <end position="915"/>
    </location>
</feature>
<dbReference type="EMBL" id="LWDE02000360">
    <property type="protein sequence ID" value="KAE8248373.1"/>
    <property type="molecule type" value="Genomic_DNA"/>
</dbReference>
<feature type="compositionally biased region" description="Polar residues" evidence="11">
    <location>
        <begin position="677"/>
        <end position="689"/>
    </location>
</feature>
<gene>
    <name evidence="10" type="primary">MDM34</name>
    <name evidence="13" type="ORF">A4X06_0g3764</name>
</gene>